<protein>
    <submittedName>
        <fullName evidence="2">Uncharacterized protein</fullName>
    </submittedName>
</protein>
<evidence type="ECO:0000313" key="3">
    <source>
        <dbReference type="Proteomes" id="UP000076727"/>
    </source>
</evidence>
<proteinExistence type="predicted"/>
<keyword evidence="3" id="KW-1185">Reference proteome</keyword>
<feature type="region of interest" description="Disordered" evidence="1">
    <location>
        <begin position="229"/>
        <end position="260"/>
    </location>
</feature>
<sequence length="282" mass="30768">MRRRARGRWGTASSSDRARWRGQPCRLLVSWRERAKARLGEAPRCPPPVLYPGSAIFAVSRIYQPADANAGLVTVRGRRRAGRVRKRVISYGPGADCTIEASERDRTRHRSSVAGRPLAAKTGVLKRPPGVLTLRVWTRPWRHTGTSVTAHASPSVSCEYYARKQHGAAWAECTEESAFGRMAAGGMEGRSEGDRGAYCHSAPSPLPSDAIGSRVLPAPRHDRVVGTLSQAPPAHRHPPRQFARASAPVSDTADQQARRTCSSCTLMRAPRWMPASGGWHGS</sequence>
<organism evidence="2 3">
    <name type="scientific">Daedalea quercina L-15889</name>
    <dbReference type="NCBI Taxonomy" id="1314783"/>
    <lineage>
        <taxon>Eukaryota</taxon>
        <taxon>Fungi</taxon>
        <taxon>Dikarya</taxon>
        <taxon>Basidiomycota</taxon>
        <taxon>Agaricomycotina</taxon>
        <taxon>Agaricomycetes</taxon>
        <taxon>Polyporales</taxon>
        <taxon>Fomitopsis</taxon>
    </lineage>
</organism>
<evidence type="ECO:0000313" key="2">
    <source>
        <dbReference type="EMBL" id="KZT64972.1"/>
    </source>
</evidence>
<accession>A0A165LXG4</accession>
<name>A0A165LXG4_9APHY</name>
<reference evidence="2 3" key="1">
    <citation type="journal article" date="2016" name="Mol. Biol. Evol.">
        <title>Comparative Genomics of Early-Diverging Mushroom-Forming Fungi Provides Insights into the Origins of Lignocellulose Decay Capabilities.</title>
        <authorList>
            <person name="Nagy L.G."/>
            <person name="Riley R."/>
            <person name="Tritt A."/>
            <person name="Adam C."/>
            <person name="Daum C."/>
            <person name="Floudas D."/>
            <person name="Sun H."/>
            <person name="Yadav J.S."/>
            <person name="Pangilinan J."/>
            <person name="Larsson K.H."/>
            <person name="Matsuura K."/>
            <person name="Barry K."/>
            <person name="Labutti K."/>
            <person name="Kuo R."/>
            <person name="Ohm R.A."/>
            <person name="Bhattacharya S.S."/>
            <person name="Shirouzu T."/>
            <person name="Yoshinaga Y."/>
            <person name="Martin F.M."/>
            <person name="Grigoriev I.V."/>
            <person name="Hibbett D.S."/>
        </authorList>
    </citation>
    <scope>NUCLEOTIDE SEQUENCE [LARGE SCALE GENOMIC DNA]</scope>
    <source>
        <strain evidence="2 3">L-15889</strain>
    </source>
</reference>
<dbReference type="AlphaFoldDB" id="A0A165LXG4"/>
<dbReference type="Proteomes" id="UP000076727">
    <property type="component" value="Unassembled WGS sequence"/>
</dbReference>
<gene>
    <name evidence="2" type="ORF">DAEQUDRAFT_565290</name>
</gene>
<dbReference type="EMBL" id="KV429114">
    <property type="protein sequence ID" value="KZT64972.1"/>
    <property type="molecule type" value="Genomic_DNA"/>
</dbReference>
<evidence type="ECO:0000256" key="1">
    <source>
        <dbReference type="SAM" id="MobiDB-lite"/>
    </source>
</evidence>